<name>A0A9Q1JWT0_9CARY</name>
<organism evidence="3 4">
    <name type="scientific">Carnegiea gigantea</name>
    <dbReference type="NCBI Taxonomy" id="171969"/>
    <lineage>
        <taxon>Eukaryota</taxon>
        <taxon>Viridiplantae</taxon>
        <taxon>Streptophyta</taxon>
        <taxon>Embryophyta</taxon>
        <taxon>Tracheophyta</taxon>
        <taxon>Spermatophyta</taxon>
        <taxon>Magnoliopsida</taxon>
        <taxon>eudicotyledons</taxon>
        <taxon>Gunneridae</taxon>
        <taxon>Pentapetalae</taxon>
        <taxon>Caryophyllales</taxon>
        <taxon>Cactineae</taxon>
        <taxon>Cactaceae</taxon>
        <taxon>Cactoideae</taxon>
        <taxon>Echinocereeae</taxon>
        <taxon>Carnegiea</taxon>
    </lineage>
</organism>
<dbReference type="EMBL" id="JAKOGI010000601">
    <property type="protein sequence ID" value="KAJ8432503.1"/>
    <property type="molecule type" value="Genomic_DNA"/>
</dbReference>
<proteinExistence type="predicted"/>
<dbReference type="Gene3D" id="1.10.10.750">
    <property type="entry name" value="Ypt/Rab-GAP domain of gyp1p, domain 1"/>
    <property type="match status" value="1"/>
</dbReference>
<dbReference type="Gene3D" id="1.10.8.270">
    <property type="entry name" value="putative rabgap domain of human tbc1 domain family member 14 like domains"/>
    <property type="match status" value="1"/>
</dbReference>
<feature type="compositionally biased region" description="Basic and acidic residues" evidence="1">
    <location>
        <begin position="70"/>
        <end position="80"/>
    </location>
</feature>
<evidence type="ECO:0000259" key="2">
    <source>
        <dbReference type="PROSITE" id="PS50086"/>
    </source>
</evidence>
<feature type="compositionally biased region" description="Polar residues" evidence="1">
    <location>
        <begin position="85"/>
        <end position="94"/>
    </location>
</feature>
<dbReference type="PANTHER" id="PTHR47219:SF20">
    <property type="entry name" value="TBC1 DOMAIN FAMILY MEMBER 2B"/>
    <property type="match status" value="1"/>
</dbReference>
<dbReference type="GO" id="GO:0005096">
    <property type="term" value="F:GTPase activator activity"/>
    <property type="evidence" value="ECO:0007669"/>
    <property type="project" value="TreeGrafter"/>
</dbReference>
<keyword evidence="4" id="KW-1185">Reference proteome</keyword>
<reference evidence="3" key="1">
    <citation type="submission" date="2022-04" db="EMBL/GenBank/DDBJ databases">
        <title>Carnegiea gigantea Genome sequencing and assembly v2.</title>
        <authorList>
            <person name="Copetti D."/>
            <person name="Sanderson M.J."/>
            <person name="Burquez A."/>
            <person name="Wojciechowski M.F."/>
        </authorList>
    </citation>
    <scope>NUCLEOTIDE SEQUENCE</scope>
    <source>
        <strain evidence="3">SGP5-SGP5p</strain>
        <tissue evidence="3">Aerial part</tissue>
    </source>
</reference>
<dbReference type="OrthoDB" id="17687at2759"/>
<dbReference type="Pfam" id="PF00566">
    <property type="entry name" value="RabGAP-TBC"/>
    <property type="match status" value="1"/>
</dbReference>
<gene>
    <name evidence="3" type="ORF">Cgig2_001096</name>
</gene>
<feature type="domain" description="Rab-GAP TBC" evidence="2">
    <location>
        <begin position="225"/>
        <end position="322"/>
    </location>
</feature>
<accession>A0A9Q1JWT0</accession>
<comment type="caution">
    <text evidence="3">The sequence shown here is derived from an EMBL/GenBank/DDBJ whole genome shotgun (WGS) entry which is preliminary data.</text>
</comment>
<evidence type="ECO:0000313" key="4">
    <source>
        <dbReference type="Proteomes" id="UP001153076"/>
    </source>
</evidence>
<dbReference type="GO" id="GO:0031267">
    <property type="term" value="F:small GTPase binding"/>
    <property type="evidence" value="ECO:0007669"/>
    <property type="project" value="TreeGrafter"/>
</dbReference>
<feature type="region of interest" description="Disordered" evidence="1">
    <location>
        <begin position="70"/>
        <end position="94"/>
    </location>
</feature>
<dbReference type="InterPro" id="IPR050302">
    <property type="entry name" value="Rab_GAP_TBC_domain"/>
</dbReference>
<dbReference type="PANTHER" id="PTHR47219">
    <property type="entry name" value="RAB GTPASE-ACTIVATING PROTEIN 1-LIKE"/>
    <property type="match status" value="1"/>
</dbReference>
<dbReference type="SUPFAM" id="SSF47923">
    <property type="entry name" value="Ypt/Rab-GAP domain of gyp1p"/>
    <property type="match status" value="1"/>
</dbReference>
<sequence>MLLSLLSRRILEADSRDSYGFAVRPQHLQRYREYGDIYKQEEEERSEKWKNFIELCSESTKSPSLIEELKVDPGNPKEGDDSIGPKSTSRIQTASGIEKKVPVVKEKKLQRVQTWVPIRALLIPIETLMSVRVKKKLCIKNKHAHTEQTPSRPIDFDIMCPRENFKEDLKELRHCKVTSNENYIDKAMNMGDSNINEGLCIIGNTMTSEHLFPWEEELESLVHGGVPMSLRGEVWQAFVGVRVRRIEKYYQQLLSQGEDAGHSNNEDGSYETSSNKWIKQIDKDLPRTFPGHPALDDEGRNSLRRILMAYARHNPSVGYCQY</sequence>
<dbReference type="PROSITE" id="PS50086">
    <property type="entry name" value="TBC_RABGAP"/>
    <property type="match status" value="1"/>
</dbReference>
<evidence type="ECO:0000256" key="1">
    <source>
        <dbReference type="SAM" id="MobiDB-lite"/>
    </source>
</evidence>
<dbReference type="AlphaFoldDB" id="A0A9Q1JWT0"/>
<dbReference type="InterPro" id="IPR035969">
    <property type="entry name" value="Rab-GAP_TBC_sf"/>
</dbReference>
<evidence type="ECO:0000313" key="3">
    <source>
        <dbReference type="EMBL" id="KAJ8432503.1"/>
    </source>
</evidence>
<dbReference type="Proteomes" id="UP001153076">
    <property type="component" value="Unassembled WGS sequence"/>
</dbReference>
<protein>
    <recommendedName>
        <fullName evidence="2">Rab-GAP TBC domain-containing protein</fullName>
    </recommendedName>
</protein>
<dbReference type="InterPro" id="IPR000195">
    <property type="entry name" value="Rab-GAP-TBC_dom"/>
</dbReference>